<dbReference type="InterPro" id="IPR011010">
    <property type="entry name" value="DNA_brk_join_enz"/>
</dbReference>
<dbReference type="CDD" id="cd00397">
    <property type="entry name" value="DNA_BRE_C"/>
    <property type="match status" value="1"/>
</dbReference>
<dbReference type="InterPro" id="IPR002104">
    <property type="entry name" value="Integrase_catalytic"/>
</dbReference>
<evidence type="ECO:0000256" key="4">
    <source>
        <dbReference type="ARBA" id="ARBA00023172"/>
    </source>
</evidence>
<dbReference type="Gene3D" id="1.10.150.130">
    <property type="match status" value="1"/>
</dbReference>
<reference evidence="8 9" key="1">
    <citation type="submission" date="2023-12" db="EMBL/GenBank/DDBJ databases">
        <title>Denitrificimonas halotolerans sp. nov.,a novel species isolated from landfill leachate.</title>
        <authorList>
            <person name="Wang S."/>
        </authorList>
    </citation>
    <scope>NUCLEOTIDE SEQUENCE [LARGE SCALE GENOMIC DNA]</scope>
    <source>
        <strain evidence="8 9">JX-1</strain>
    </source>
</reference>
<feature type="domain" description="Tyr recombinase" evidence="6">
    <location>
        <begin position="106"/>
        <end position="308"/>
    </location>
</feature>
<dbReference type="RefSeq" id="WP_321552565.1">
    <property type="nucleotide sequence ID" value="NZ_JAXIVU010000002.1"/>
</dbReference>
<dbReference type="SUPFAM" id="SSF56349">
    <property type="entry name" value="DNA breaking-rejoining enzymes"/>
    <property type="match status" value="1"/>
</dbReference>
<keyword evidence="9" id="KW-1185">Reference proteome</keyword>
<dbReference type="InterPro" id="IPR013762">
    <property type="entry name" value="Integrase-like_cat_sf"/>
</dbReference>
<evidence type="ECO:0000259" key="7">
    <source>
        <dbReference type="PROSITE" id="PS51900"/>
    </source>
</evidence>
<evidence type="ECO:0000256" key="3">
    <source>
        <dbReference type="ARBA" id="ARBA00023125"/>
    </source>
</evidence>
<evidence type="ECO:0000313" key="8">
    <source>
        <dbReference type="EMBL" id="MDY7218465.1"/>
    </source>
</evidence>
<comment type="caution">
    <text evidence="8">The sequence shown here is derived from an EMBL/GenBank/DDBJ whole genome shotgun (WGS) entry which is preliminary data.</text>
</comment>
<organism evidence="8 9">
    <name type="scientific">Denitrificimonas halotolerans</name>
    <dbReference type="NCBI Taxonomy" id="3098930"/>
    <lineage>
        <taxon>Bacteria</taxon>
        <taxon>Pseudomonadati</taxon>
        <taxon>Pseudomonadota</taxon>
        <taxon>Gammaproteobacteria</taxon>
        <taxon>Pseudomonadales</taxon>
        <taxon>Pseudomonadaceae</taxon>
        <taxon>Denitrificimonas</taxon>
    </lineage>
</organism>
<proteinExistence type="inferred from homology"/>
<dbReference type="InterPro" id="IPR010998">
    <property type="entry name" value="Integrase_recombinase_N"/>
</dbReference>
<dbReference type="PANTHER" id="PTHR30349">
    <property type="entry name" value="PHAGE INTEGRASE-RELATED"/>
    <property type="match status" value="1"/>
</dbReference>
<dbReference type="PROSITE" id="PS51898">
    <property type="entry name" value="TYR_RECOMBINASE"/>
    <property type="match status" value="1"/>
</dbReference>
<dbReference type="InterPro" id="IPR050090">
    <property type="entry name" value="Tyrosine_recombinase_XerCD"/>
</dbReference>
<evidence type="ECO:0000259" key="6">
    <source>
        <dbReference type="PROSITE" id="PS51898"/>
    </source>
</evidence>
<sequence>MVDKLILEHYFKEKILRPRTMKSYSQAMQKFTSCMSKLGVNSIKQVTRDNLLEWRDRELRVNGLSATSWNSYCRQLRAVLTFALEQGLVHWPENHFKTLQVRTPGKRKKTLSDEQIAKTHKVFSELIHEENENRYSGRIHPTWFWSVVFETLYYTGMRRNQLLNIRLKDVNLGDQTIFLSIQGSKAHSENIIPIPNGLVEALGILQAKAKEMRFKPDDQLFNVTRFGTNRYKYKTMQDSNISNAFRELSARLDFPASPHRLRHTLGTKLMRQPEKNLHLVKAIFGHKDIRTTLEYVVPDLEDMRDLLNTMPKLIK</sequence>
<dbReference type="Gene3D" id="1.10.443.10">
    <property type="entry name" value="Intergrase catalytic core"/>
    <property type="match status" value="1"/>
</dbReference>
<dbReference type="EMBL" id="JAXIVU010000002">
    <property type="protein sequence ID" value="MDY7218465.1"/>
    <property type="molecule type" value="Genomic_DNA"/>
</dbReference>
<keyword evidence="4" id="KW-0233">DNA recombination</keyword>
<dbReference type="PANTHER" id="PTHR30349:SF64">
    <property type="entry name" value="PROPHAGE INTEGRASE INTD-RELATED"/>
    <property type="match status" value="1"/>
</dbReference>
<accession>A0ABU5GNC3</accession>
<dbReference type="InterPro" id="IPR044068">
    <property type="entry name" value="CB"/>
</dbReference>
<evidence type="ECO:0000256" key="2">
    <source>
        <dbReference type="ARBA" id="ARBA00022908"/>
    </source>
</evidence>
<dbReference type="Proteomes" id="UP001294570">
    <property type="component" value="Unassembled WGS sequence"/>
</dbReference>
<dbReference type="InterPro" id="IPR004107">
    <property type="entry name" value="Integrase_SAM-like_N"/>
</dbReference>
<comment type="similarity">
    <text evidence="1">Belongs to the 'phage' integrase family.</text>
</comment>
<evidence type="ECO:0000256" key="5">
    <source>
        <dbReference type="PROSITE-ProRule" id="PRU01248"/>
    </source>
</evidence>
<evidence type="ECO:0000256" key="1">
    <source>
        <dbReference type="ARBA" id="ARBA00008857"/>
    </source>
</evidence>
<protein>
    <submittedName>
        <fullName evidence="8">Site-specific integrase</fullName>
    </submittedName>
</protein>
<keyword evidence="2" id="KW-0229">DNA integration</keyword>
<gene>
    <name evidence="8" type="ORF">TOI97_02555</name>
</gene>
<name>A0ABU5GNC3_9GAMM</name>
<feature type="domain" description="Core-binding (CB)" evidence="7">
    <location>
        <begin position="1"/>
        <end position="84"/>
    </location>
</feature>
<dbReference type="Pfam" id="PF02899">
    <property type="entry name" value="Phage_int_SAM_1"/>
    <property type="match status" value="1"/>
</dbReference>
<evidence type="ECO:0000313" key="9">
    <source>
        <dbReference type="Proteomes" id="UP001294570"/>
    </source>
</evidence>
<keyword evidence="3 5" id="KW-0238">DNA-binding</keyword>
<dbReference type="Pfam" id="PF00589">
    <property type="entry name" value="Phage_integrase"/>
    <property type="match status" value="1"/>
</dbReference>
<dbReference type="PROSITE" id="PS51900">
    <property type="entry name" value="CB"/>
    <property type="match status" value="1"/>
</dbReference>